<accession>A0A7J7L1A8</accession>
<dbReference type="EMBL" id="JACGCM010002722">
    <property type="protein sequence ID" value="KAF6136359.1"/>
    <property type="molecule type" value="Genomic_DNA"/>
</dbReference>
<dbReference type="AlphaFoldDB" id="A0A7J7L1A8"/>
<evidence type="ECO:0000313" key="1">
    <source>
        <dbReference type="EMBL" id="KAF6136359.1"/>
    </source>
</evidence>
<gene>
    <name evidence="1" type="ORF">GIB67_028049</name>
</gene>
<proteinExistence type="predicted"/>
<name>A0A7J7L1A8_9MAGN</name>
<keyword evidence="2" id="KW-1185">Reference proteome</keyword>
<protein>
    <submittedName>
        <fullName evidence="1">Uncharacterized protein</fullName>
    </submittedName>
</protein>
<comment type="caution">
    <text evidence="1">The sequence shown here is derived from an EMBL/GenBank/DDBJ whole genome shotgun (WGS) entry which is preliminary data.</text>
</comment>
<dbReference type="Proteomes" id="UP000541444">
    <property type="component" value="Unassembled WGS sequence"/>
</dbReference>
<sequence length="61" mass="7227">MLQAAAEWNSKLMVELRCSSIQFCVPNFQRQNKFQCSNIDQSHWFSGAPQPQQIFKVEHWK</sequence>
<organism evidence="1 2">
    <name type="scientific">Kingdonia uniflora</name>
    <dbReference type="NCBI Taxonomy" id="39325"/>
    <lineage>
        <taxon>Eukaryota</taxon>
        <taxon>Viridiplantae</taxon>
        <taxon>Streptophyta</taxon>
        <taxon>Embryophyta</taxon>
        <taxon>Tracheophyta</taxon>
        <taxon>Spermatophyta</taxon>
        <taxon>Magnoliopsida</taxon>
        <taxon>Ranunculales</taxon>
        <taxon>Circaeasteraceae</taxon>
        <taxon>Kingdonia</taxon>
    </lineage>
</organism>
<reference evidence="1 2" key="1">
    <citation type="journal article" date="2020" name="IScience">
        <title>Genome Sequencing of the Endangered Kingdonia uniflora (Circaeasteraceae, Ranunculales) Reveals Potential Mechanisms of Evolutionary Specialization.</title>
        <authorList>
            <person name="Sun Y."/>
            <person name="Deng T."/>
            <person name="Zhang A."/>
            <person name="Moore M.J."/>
            <person name="Landis J.B."/>
            <person name="Lin N."/>
            <person name="Zhang H."/>
            <person name="Zhang X."/>
            <person name="Huang J."/>
            <person name="Zhang X."/>
            <person name="Sun H."/>
            <person name="Wang H."/>
        </authorList>
    </citation>
    <scope>NUCLEOTIDE SEQUENCE [LARGE SCALE GENOMIC DNA]</scope>
    <source>
        <strain evidence="1">TB1705</strain>
        <tissue evidence="1">Leaf</tissue>
    </source>
</reference>
<evidence type="ECO:0000313" key="2">
    <source>
        <dbReference type="Proteomes" id="UP000541444"/>
    </source>
</evidence>